<dbReference type="PANTHER" id="PTHR21338:SF0">
    <property type="entry name" value="LARGE RIBOSOMAL SUBUNIT PROTEIN ML41"/>
    <property type="match status" value="1"/>
</dbReference>
<dbReference type="EMBL" id="JAMWBK010000008">
    <property type="protein sequence ID" value="KAJ8902762.1"/>
    <property type="molecule type" value="Genomic_DNA"/>
</dbReference>
<evidence type="ECO:0000256" key="6">
    <source>
        <dbReference type="ARBA" id="ARBA00023274"/>
    </source>
</evidence>
<evidence type="ECO:0000256" key="3">
    <source>
        <dbReference type="ARBA" id="ARBA00022946"/>
    </source>
</evidence>
<evidence type="ECO:0000256" key="4">
    <source>
        <dbReference type="ARBA" id="ARBA00022980"/>
    </source>
</evidence>
<dbReference type="Proteomes" id="UP001157974">
    <property type="component" value="Unassembled WGS sequence"/>
</dbReference>
<dbReference type="GO" id="GO:0003735">
    <property type="term" value="F:structural constituent of ribosome"/>
    <property type="evidence" value="ECO:0007669"/>
    <property type="project" value="InterPro"/>
</dbReference>
<keyword evidence="3" id="KW-0809">Transit peptide</keyword>
<dbReference type="GO" id="GO:0005762">
    <property type="term" value="C:mitochondrial large ribosomal subunit"/>
    <property type="evidence" value="ECO:0007669"/>
    <property type="project" value="InterPro"/>
</dbReference>
<keyword evidence="4" id="KW-0689">Ribosomal protein</keyword>
<evidence type="ECO:0000256" key="5">
    <source>
        <dbReference type="ARBA" id="ARBA00023128"/>
    </source>
</evidence>
<dbReference type="GO" id="GO:0006412">
    <property type="term" value="P:translation"/>
    <property type="evidence" value="ECO:0007669"/>
    <property type="project" value="TreeGrafter"/>
</dbReference>
<sequence length="98" mass="11229">MGLFDSASARLGGVREFRKLVSFMARKKTKNFPARFGWVGFYKGNRCGSLGAFSKKGQYHLHAKKIPIIEVPDLTECEFKPYVSWDTPKVKVPRQDKF</sequence>
<name>A0AAV8UN96_9RHOD</name>
<dbReference type="PANTHER" id="PTHR21338">
    <property type="entry name" value="MITOCHONDRIAL RIBOSOMAL PROTEIN L41"/>
    <property type="match status" value="1"/>
</dbReference>
<comment type="subcellular location">
    <subcellularLocation>
        <location evidence="1">Mitochondrion</location>
    </subcellularLocation>
</comment>
<keyword evidence="6" id="KW-0687">Ribonucleoprotein</keyword>
<evidence type="ECO:0000256" key="1">
    <source>
        <dbReference type="ARBA" id="ARBA00004173"/>
    </source>
</evidence>
<comment type="caution">
    <text evidence="7">The sequence shown here is derived from an EMBL/GenBank/DDBJ whole genome shotgun (WGS) entry which is preliminary data.</text>
</comment>
<proteinExistence type="inferred from homology"/>
<evidence type="ECO:0000313" key="8">
    <source>
        <dbReference type="Proteomes" id="UP001157974"/>
    </source>
</evidence>
<accession>A0AAV8UN96</accession>
<organism evidence="7 8">
    <name type="scientific">Rhodosorus marinus</name>
    <dbReference type="NCBI Taxonomy" id="101924"/>
    <lineage>
        <taxon>Eukaryota</taxon>
        <taxon>Rhodophyta</taxon>
        <taxon>Stylonematophyceae</taxon>
        <taxon>Stylonematales</taxon>
        <taxon>Stylonemataceae</taxon>
        <taxon>Rhodosorus</taxon>
    </lineage>
</organism>
<keyword evidence="8" id="KW-1185">Reference proteome</keyword>
<protein>
    <submittedName>
        <fullName evidence="7">Uncharacterized protein</fullName>
    </submittedName>
</protein>
<reference evidence="7 8" key="1">
    <citation type="journal article" date="2023" name="Nat. Commun.">
        <title>Origin of minicircular mitochondrial genomes in red algae.</title>
        <authorList>
            <person name="Lee Y."/>
            <person name="Cho C.H."/>
            <person name="Lee Y.M."/>
            <person name="Park S.I."/>
            <person name="Yang J.H."/>
            <person name="West J.A."/>
            <person name="Bhattacharya D."/>
            <person name="Yoon H.S."/>
        </authorList>
    </citation>
    <scope>NUCLEOTIDE SEQUENCE [LARGE SCALE GENOMIC DNA]</scope>
    <source>
        <strain evidence="7 8">CCMP1338</strain>
        <tissue evidence="7">Whole cell</tissue>
    </source>
</reference>
<dbReference type="AlphaFoldDB" id="A0AAV8UN96"/>
<dbReference type="Pfam" id="PF09809">
    <property type="entry name" value="MRP-L27"/>
    <property type="match status" value="1"/>
</dbReference>
<gene>
    <name evidence="7" type="ORF">NDN08_006082</name>
</gene>
<dbReference type="InterPro" id="IPR019189">
    <property type="entry name" value="Ribosomal_mL41"/>
</dbReference>
<comment type="similarity">
    <text evidence="2">Belongs to the mitochondrion-specific ribosomal protein mL41 family.</text>
</comment>
<evidence type="ECO:0000313" key="7">
    <source>
        <dbReference type="EMBL" id="KAJ8902762.1"/>
    </source>
</evidence>
<evidence type="ECO:0000256" key="2">
    <source>
        <dbReference type="ARBA" id="ARBA00010152"/>
    </source>
</evidence>
<keyword evidence="5" id="KW-0496">Mitochondrion</keyword>